<organism evidence="3 4">
    <name type="scientific">Pontibacter ummariensis</name>
    <dbReference type="NCBI Taxonomy" id="1610492"/>
    <lineage>
        <taxon>Bacteria</taxon>
        <taxon>Pseudomonadati</taxon>
        <taxon>Bacteroidota</taxon>
        <taxon>Cytophagia</taxon>
        <taxon>Cytophagales</taxon>
        <taxon>Hymenobacteraceae</taxon>
        <taxon>Pontibacter</taxon>
    </lineage>
</organism>
<dbReference type="OrthoDB" id="9771846at2"/>
<name>A0A239K5X7_9BACT</name>
<protein>
    <submittedName>
        <fullName evidence="3">Glycosyltransferase, GT2 family</fullName>
    </submittedName>
</protein>
<evidence type="ECO:0000256" key="1">
    <source>
        <dbReference type="SAM" id="Phobius"/>
    </source>
</evidence>
<dbReference type="Gene3D" id="3.90.550.10">
    <property type="entry name" value="Spore Coat Polysaccharide Biosynthesis Protein SpsA, Chain A"/>
    <property type="match status" value="1"/>
</dbReference>
<dbReference type="InterPro" id="IPR029044">
    <property type="entry name" value="Nucleotide-diphossugar_trans"/>
</dbReference>
<proteinExistence type="predicted"/>
<evidence type="ECO:0000259" key="2">
    <source>
        <dbReference type="Pfam" id="PF00535"/>
    </source>
</evidence>
<reference evidence="4" key="1">
    <citation type="submission" date="2017-06" db="EMBL/GenBank/DDBJ databases">
        <authorList>
            <person name="Varghese N."/>
            <person name="Submissions S."/>
        </authorList>
    </citation>
    <scope>NUCLEOTIDE SEQUENCE [LARGE SCALE GENOMIC DNA]</scope>
    <source>
        <strain evidence="4">NKM1</strain>
    </source>
</reference>
<sequence>MQTQSSEESNSLFSEEMITVMISTKNRWQDLEKALLSLRKQDLKHKVIVMDDNSDDGTSENVARLFPEVTLYSHQESRGYIVRRNEAVRLATTPYVLSIDDDCTLEHPGIISEMAEFCRETRCAAVAWPYIDVKVSNCVQSVSPSEGLWQGCTFKGCAFIVDRIIFLRLNGFRESFCHQGEEEDFCIRLLQFGFPVLLGKGHAIHHHESTKRSWERMDFYGSRNLILFAVFNVPVIFLPFQIAASAINCILYGFKLKRPYQKTRGVIYGILDGIRLSQVERKPVSVKSFVRYRKLKSKYHKIG</sequence>
<dbReference type="Proteomes" id="UP000198432">
    <property type="component" value="Unassembled WGS sequence"/>
</dbReference>
<dbReference type="GO" id="GO:0016740">
    <property type="term" value="F:transferase activity"/>
    <property type="evidence" value="ECO:0007669"/>
    <property type="project" value="UniProtKB-KW"/>
</dbReference>
<dbReference type="EMBL" id="FZOQ01000026">
    <property type="protein sequence ID" value="SNT13148.1"/>
    <property type="molecule type" value="Genomic_DNA"/>
</dbReference>
<keyword evidence="3" id="KW-0808">Transferase</keyword>
<dbReference type="InterPro" id="IPR050834">
    <property type="entry name" value="Glycosyltransf_2"/>
</dbReference>
<dbReference type="Pfam" id="PF00535">
    <property type="entry name" value="Glycos_transf_2"/>
    <property type="match status" value="1"/>
</dbReference>
<feature type="transmembrane region" description="Helical" evidence="1">
    <location>
        <begin position="225"/>
        <end position="254"/>
    </location>
</feature>
<keyword evidence="1" id="KW-1133">Transmembrane helix</keyword>
<keyword evidence="4" id="KW-1185">Reference proteome</keyword>
<evidence type="ECO:0000313" key="3">
    <source>
        <dbReference type="EMBL" id="SNT13148.1"/>
    </source>
</evidence>
<feature type="domain" description="Glycosyltransferase 2-like" evidence="2">
    <location>
        <begin position="19"/>
        <end position="140"/>
    </location>
</feature>
<evidence type="ECO:0000313" key="4">
    <source>
        <dbReference type="Proteomes" id="UP000198432"/>
    </source>
</evidence>
<keyword evidence="1" id="KW-0812">Transmembrane</keyword>
<dbReference type="SUPFAM" id="SSF53448">
    <property type="entry name" value="Nucleotide-diphospho-sugar transferases"/>
    <property type="match status" value="1"/>
</dbReference>
<accession>A0A239K5X7</accession>
<keyword evidence="1" id="KW-0472">Membrane</keyword>
<gene>
    <name evidence="3" type="ORF">SAMN06296052_12626</name>
</gene>
<dbReference type="PANTHER" id="PTHR43685:SF3">
    <property type="entry name" value="SLR2126 PROTEIN"/>
    <property type="match status" value="1"/>
</dbReference>
<dbReference type="AlphaFoldDB" id="A0A239K5X7"/>
<dbReference type="PANTHER" id="PTHR43685">
    <property type="entry name" value="GLYCOSYLTRANSFERASE"/>
    <property type="match status" value="1"/>
</dbReference>
<dbReference type="InterPro" id="IPR001173">
    <property type="entry name" value="Glyco_trans_2-like"/>
</dbReference>